<dbReference type="InterPro" id="IPR014284">
    <property type="entry name" value="RNA_pol_sigma-70_dom"/>
</dbReference>
<dbReference type="Pfam" id="PF04539">
    <property type="entry name" value="Sigma70_r3"/>
    <property type="match status" value="1"/>
</dbReference>
<dbReference type="InterPro" id="IPR014322">
    <property type="entry name" value="RNA_pol_sigma-B/F/G"/>
</dbReference>
<evidence type="ECO:0000256" key="1">
    <source>
        <dbReference type="ARBA" id="ARBA00023015"/>
    </source>
</evidence>
<dbReference type="Pfam" id="PF04542">
    <property type="entry name" value="Sigma70_r2"/>
    <property type="match status" value="1"/>
</dbReference>
<protein>
    <recommendedName>
        <fullName evidence="6">RNA polymerase sigma-70 domain-containing protein</fullName>
    </recommendedName>
</protein>
<dbReference type="PANTHER" id="PTHR30385">
    <property type="entry name" value="SIGMA FACTOR F FLAGELLAR"/>
    <property type="match status" value="1"/>
</dbReference>
<keyword evidence="1" id="KW-0805">Transcription regulation</keyword>
<evidence type="ECO:0000256" key="2">
    <source>
        <dbReference type="ARBA" id="ARBA00023082"/>
    </source>
</evidence>
<evidence type="ECO:0000259" key="6">
    <source>
        <dbReference type="PROSITE" id="PS00715"/>
    </source>
</evidence>
<dbReference type="NCBIfam" id="TIGR02937">
    <property type="entry name" value="sigma70-ECF"/>
    <property type="match status" value="1"/>
</dbReference>
<evidence type="ECO:0000313" key="7">
    <source>
        <dbReference type="EMBL" id="GAA3591785.1"/>
    </source>
</evidence>
<dbReference type="InterPro" id="IPR000943">
    <property type="entry name" value="RNA_pol_sigma70"/>
</dbReference>
<dbReference type="InterPro" id="IPR013325">
    <property type="entry name" value="RNA_pol_sigma_r2"/>
</dbReference>
<feature type="region of interest" description="Disordered" evidence="5">
    <location>
        <begin position="1"/>
        <end position="122"/>
    </location>
</feature>
<evidence type="ECO:0000256" key="3">
    <source>
        <dbReference type="ARBA" id="ARBA00023125"/>
    </source>
</evidence>
<dbReference type="Pfam" id="PF04545">
    <property type="entry name" value="Sigma70_r4"/>
    <property type="match status" value="1"/>
</dbReference>
<dbReference type="CDD" id="cd06171">
    <property type="entry name" value="Sigma70_r4"/>
    <property type="match status" value="1"/>
</dbReference>
<dbReference type="PROSITE" id="PS00715">
    <property type="entry name" value="SIGMA70_1"/>
    <property type="match status" value="1"/>
</dbReference>
<keyword evidence="2" id="KW-0731">Sigma factor</keyword>
<comment type="caution">
    <text evidence="7">The sequence shown here is derived from an EMBL/GenBank/DDBJ whole genome shotgun (WGS) entry which is preliminary data.</text>
</comment>
<gene>
    <name evidence="7" type="ORF">GCM10022223_03000</name>
</gene>
<organism evidence="7 8">
    <name type="scientific">Kineosporia mesophila</name>
    <dbReference type="NCBI Taxonomy" id="566012"/>
    <lineage>
        <taxon>Bacteria</taxon>
        <taxon>Bacillati</taxon>
        <taxon>Actinomycetota</taxon>
        <taxon>Actinomycetes</taxon>
        <taxon>Kineosporiales</taxon>
        <taxon>Kineosporiaceae</taxon>
        <taxon>Kineosporia</taxon>
    </lineage>
</organism>
<dbReference type="EMBL" id="BAAAZO010000001">
    <property type="protein sequence ID" value="GAA3591785.1"/>
    <property type="molecule type" value="Genomic_DNA"/>
</dbReference>
<dbReference type="Gene3D" id="1.10.10.10">
    <property type="entry name" value="Winged helix-like DNA-binding domain superfamily/Winged helix DNA-binding domain"/>
    <property type="match status" value="2"/>
</dbReference>
<dbReference type="PRINTS" id="PR00046">
    <property type="entry name" value="SIGMA70FCT"/>
</dbReference>
<evidence type="ECO:0000313" key="8">
    <source>
        <dbReference type="Proteomes" id="UP001501074"/>
    </source>
</evidence>
<dbReference type="PANTHER" id="PTHR30385:SF4">
    <property type="entry name" value="RNA POLYMERASE SIGMA-E FACTOR"/>
    <property type="match status" value="1"/>
</dbReference>
<feature type="compositionally biased region" description="Polar residues" evidence="5">
    <location>
        <begin position="1"/>
        <end position="13"/>
    </location>
</feature>
<keyword evidence="3" id="KW-0238">DNA-binding</keyword>
<reference evidence="8" key="1">
    <citation type="journal article" date="2019" name="Int. J. Syst. Evol. Microbiol.">
        <title>The Global Catalogue of Microorganisms (GCM) 10K type strain sequencing project: providing services to taxonomists for standard genome sequencing and annotation.</title>
        <authorList>
            <consortium name="The Broad Institute Genomics Platform"/>
            <consortium name="The Broad Institute Genome Sequencing Center for Infectious Disease"/>
            <person name="Wu L."/>
            <person name="Ma J."/>
        </authorList>
    </citation>
    <scope>NUCLEOTIDE SEQUENCE [LARGE SCALE GENOMIC DNA]</scope>
    <source>
        <strain evidence="8">JCM 16902</strain>
    </source>
</reference>
<dbReference type="Gene3D" id="1.20.120.1810">
    <property type="match status" value="1"/>
</dbReference>
<dbReference type="Proteomes" id="UP001501074">
    <property type="component" value="Unassembled WGS sequence"/>
</dbReference>
<dbReference type="InterPro" id="IPR013324">
    <property type="entry name" value="RNA_pol_sigma_r3/r4-like"/>
</dbReference>
<dbReference type="SUPFAM" id="SSF88946">
    <property type="entry name" value="Sigma2 domain of RNA polymerase sigma factors"/>
    <property type="match status" value="1"/>
</dbReference>
<proteinExistence type="predicted"/>
<dbReference type="InterPro" id="IPR007627">
    <property type="entry name" value="RNA_pol_sigma70_r2"/>
</dbReference>
<evidence type="ECO:0000256" key="5">
    <source>
        <dbReference type="SAM" id="MobiDB-lite"/>
    </source>
</evidence>
<accession>A0ABP6Z0I0</accession>
<keyword evidence="8" id="KW-1185">Reference proteome</keyword>
<dbReference type="SUPFAM" id="SSF88659">
    <property type="entry name" value="Sigma3 and sigma4 domains of RNA polymerase sigma factors"/>
    <property type="match status" value="2"/>
</dbReference>
<sequence>MIQQQESTLSVLQRTPRRDDSPDAQTSEAHADPMEDGVDASPVIYSASEVPPETDHLTRELTAAPHHRAVEQPTGSPQSVATRLRENADDDPAALRRRGRHVREDDEEPAPPDPDLLRLSTLSKGDPQYQQLRRIIIETHLPLVHHLAQRFKGRGEPYDDLVQVGTIGLLHAVDRFDPHRGAFAAFAVPTIVGEIRRHFRDRGWAMRIPRRIQDLGRRVSEARETLTHTHDRSPTVQEIAQYLDVDADLVIEALDTASAYITVPLPTTADESDRMGKAFEDAGLELVEQRETLRPLLARLPEREQRILELRFGKGLSQAQIAAEVGVSQMHVSRLLTKSLNILRSGLTQEL</sequence>
<dbReference type="InterPro" id="IPR007630">
    <property type="entry name" value="RNA_pol_sigma70_r4"/>
</dbReference>
<name>A0ABP6Z0I0_9ACTN</name>
<dbReference type="InterPro" id="IPR007624">
    <property type="entry name" value="RNA_pol_sigma70_r3"/>
</dbReference>
<feature type="domain" description="RNA polymerase sigma-70" evidence="6">
    <location>
        <begin position="160"/>
        <end position="173"/>
    </location>
</feature>
<dbReference type="NCBIfam" id="TIGR02980">
    <property type="entry name" value="SigBFG"/>
    <property type="match status" value="1"/>
</dbReference>
<dbReference type="InterPro" id="IPR036388">
    <property type="entry name" value="WH-like_DNA-bd_sf"/>
</dbReference>
<keyword evidence="4" id="KW-0804">Transcription</keyword>
<evidence type="ECO:0000256" key="4">
    <source>
        <dbReference type="ARBA" id="ARBA00023163"/>
    </source>
</evidence>
<dbReference type="RefSeq" id="WP_231484935.1">
    <property type="nucleotide sequence ID" value="NZ_BAAAZO010000001.1"/>
</dbReference>